<protein>
    <submittedName>
        <fullName evidence="1">Uncharacterized protein</fullName>
    </submittedName>
</protein>
<proteinExistence type="predicted"/>
<dbReference type="EMBL" id="MVII01000045">
    <property type="protein sequence ID" value="ORB48602.1"/>
    <property type="molecule type" value="Genomic_DNA"/>
</dbReference>
<feature type="non-terminal residue" evidence="1">
    <location>
        <position position="1"/>
    </location>
</feature>
<gene>
    <name evidence="1" type="ORF">BST43_24315</name>
</gene>
<dbReference type="Proteomes" id="UP000192434">
    <property type="component" value="Unassembled WGS sequence"/>
</dbReference>
<accession>A0A1X0IKV7</accession>
<name>A0A1X0IKV7_9MYCO</name>
<evidence type="ECO:0000313" key="2">
    <source>
        <dbReference type="Proteomes" id="UP000192434"/>
    </source>
</evidence>
<organism evidence="1 2">
    <name type="scientific">Mycobacteroides saopaulense</name>
    <dbReference type="NCBI Taxonomy" id="1578165"/>
    <lineage>
        <taxon>Bacteria</taxon>
        <taxon>Bacillati</taxon>
        <taxon>Actinomycetota</taxon>
        <taxon>Actinomycetes</taxon>
        <taxon>Mycobacteriales</taxon>
        <taxon>Mycobacteriaceae</taxon>
        <taxon>Mycobacteroides</taxon>
    </lineage>
</organism>
<dbReference type="RefSeq" id="WP_165757515.1">
    <property type="nucleotide sequence ID" value="NZ_MVII01000045.1"/>
</dbReference>
<evidence type="ECO:0000313" key="1">
    <source>
        <dbReference type="EMBL" id="ORB48602.1"/>
    </source>
</evidence>
<comment type="caution">
    <text evidence="1">The sequence shown here is derived from an EMBL/GenBank/DDBJ whole genome shotgun (WGS) entry which is preliminary data.</text>
</comment>
<reference evidence="1 2" key="1">
    <citation type="submission" date="2016-12" db="EMBL/GenBank/DDBJ databases">
        <title>The new phylogeny of genus Mycobacterium.</title>
        <authorList>
            <person name="Tortoli E."/>
            <person name="Trovato A."/>
            <person name="Cirillo D.M."/>
        </authorList>
    </citation>
    <scope>NUCLEOTIDE SEQUENCE [LARGE SCALE GENOMIC DNA]</scope>
    <source>
        <strain evidence="1 2">CCUG 66554</strain>
    </source>
</reference>
<dbReference type="AlphaFoldDB" id="A0A1X0IKV7"/>
<sequence length="141" mass="14990">GLGTDRINWNGGRLKQADPQVLTIPQLIRHCGPAALIDIPGFGTAGYSNHDVATYGYMHPAHHLAFPLGDEELSPGSLFSIERGATVIPLEDEEGVLPGGWGLLVIGNHKGVLICSVAVFPDAPLELSSAILTRLGSRMTW</sequence>